<comment type="subcellular location">
    <subcellularLocation>
        <location evidence="1">Secreted</location>
    </subcellularLocation>
</comment>
<feature type="transmembrane region" description="Helical" evidence="6">
    <location>
        <begin position="1821"/>
        <end position="1840"/>
    </location>
</feature>
<dbReference type="Proteomes" id="UP000321514">
    <property type="component" value="Unassembled WGS sequence"/>
</dbReference>
<evidence type="ECO:0000313" key="9">
    <source>
        <dbReference type="EMBL" id="SEU20967.1"/>
    </source>
</evidence>
<evidence type="ECO:0000256" key="3">
    <source>
        <dbReference type="ARBA" id="ARBA00022737"/>
    </source>
</evidence>
<gene>
    <name evidence="8" type="ORF">MFU01_34020</name>
    <name evidence="9" type="ORF">SAMN05443572_106210</name>
</gene>
<evidence type="ECO:0000313" key="10">
    <source>
        <dbReference type="Proteomes" id="UP000183760"/>
    </source>
</evidence>
<sequence>MAISTGKLTDHLQVDAGGCAAYSIELKVPPGTQGLEPHLAIAYNSGGDDGLLGVGWGLSGLSSITRAGRTLAQDGQHGSVNYDLGDRFLLDGQRLMAASGGYGQAQAVYHTEIQTWRKVTPNYPTGWNVEWGPQSFTVQSRDGQTWEYGATEDSRVPASTGVQAIRLWSLNRVTDRHGNFMTVTYELDAGSNAHYPKLIEYTDNTQNPIQKKRQVRFTYAPRQLVTTSYLGGHPIRNPRLLSEVQTFVDDALVRTYRLAYQPSRSTGRPLLQSISTEARGTALPPTTFTWQGQQDLAPTLFQPARALGKSMRGGQKLPIDVNGNGRTDLLHVYPVNLRLRMDLYYSTGSGLDGPHPVDFGGVDLLWGGTFCPLDVDADGRMDLVYAVNNGGKLGLTLFKATLRDGRWTLVREGPVNGAGPDNLLWGGRLLALDADGDGRTDLVYATQSASRLKLDVLYSNGRTFAASASGPTATSLLFGGLLLPLDLDGSGQTDLVYASEKAGFLELTWLKAQPDRQGYQQQTTPLLPSGSRVPWTGSLIPIHLNGDGQVDLINPYTNGKTLHLRLLYNTGKGFVVRDLGDTGLLYGSAVPQLMPADVTGNGRDDLVLIGDHLRPGSPAQKSRIAVFVNEGGTLRHHPKVSSLPDAVALGEAVMALGLSGVGKADLLQVNGSGEVHLLSATTEYPDLMASVTNGLGGRFELTYKPITDAAIYSPEAPTQEAEEALVDPQALFNNQLPGATYALAASPRGQSDAGGMTFASRSIQYPRYVVASYTQAYSATRSYTHDFTYAGARLSLRGRGWLGFAAWNKTDPQTGTSGIVTQTRYHQEFPLTYTVESQTVRRASDQALMSRVEYTYDTPTGSGIHQIRTSTVLKKLYTFADSDTPDLTRLSTFQFDDFGNTTLVTQRNSEAPTDILHTRQVFENSVELHRFGFLKELRLSSDLAGNQTLRWERKTYDATTWDLKTHSRWSSGDTWQVYTYAYDAWGNQTRIELPGQGVITESFDSDFHTYLTRRLLPPVSSDRTLQFEFQHDATTGAQTSQTKPNGAREEYQYDGLGRPTQSRRTGPDGSLVTTMRFEHGQDTTGPYHQTWTRQEWNRDIWAVRTNHLDGFERITRTVSQGEENGERVGRAIHEDTLLDAHDQVTEQTLPYFSGDTPVRAQVCVYDEYMRLVRQETPSAGDSPNVTTYAYPHANRATITEGATSTAPRTRKMAYRYHGDTRTLELLEDSQAHTTRFTHDLLGRRLSAKDPNVETAFTYDGLGRQTSVTTRSGSTLFTQGTYAYQDTQRSWTYTDGAGLVTTFQHDKLMRRTSKQVGSEQTDYTYDEPTRPLSAGQLTGVTLPDGTAYAYGHDADGNTSSVTLTLDGTAYPLSQDFTPERLVSRIVYPDAAKTEVHYRRDALQRLLEINEGSTKHLVQSDFTALGAPAVARYGNEVRAAWTYTSDGHLLTQDVSNKEERPVLASTLAWNPFWQVASIQDRLEAPRSQALTYDPLGQLVKAEGGSHGPQEFAYDGARNLTRFADLTLERTGHRISGGALPSNPDAITARYDTNGSLVQLRYDTVNYRYAYDGERRLQKVFLVLPDAGGHPERPLRDQELMSFTYDHDGRRLKKVEAELTTYYVAPCYEVVAFENGARQHTRSILEGNHLVATVTAVESGTPPATSSGVPTTGTRYFHVNNTQSTTLVTDEQGQVSCAVDYDPFGKPARISGKDDFRRKYTGLELDGSLLYYASSRYYSPLLGGFITADTMLGAPEEQAGAFNRYAYVLNDPMTLTDPSGFGFFSWIGSVFSSIVSGVARAVDSVANFFTNTVKPWFENHWKEIISYTVDVLLVLGGIALTFIPGLQGVAAAALTIGVGALVGAGLGGLAYNITASAKGEKFEWGKWGTQIGIGALTGAVAGGFAAGGSAAAAGLGYVARSAANVGVQAVANGVGGAVSNTIGQVLSNVAEGSDATKNLGFAALSGAVLGAVSGGVIAARAKPRSSVYLVSDTPPPSTFTAAVQAAWAQNKFWNKFLTHKLENAAATSVGNTLNTLHSEKLI</sequence>
<dbReference type="Pfam" id="PF03534">
    <property type="entry name" value="SpvB"/>
    <property type="match status" value="1"/>
</dbReference>
<dbReference type="PANTHER" id="PTHR32305">
    <property type="match status" value="1"/>
</dbReference>
<feature type="transmembrane region" description="Helical" evidence="6">
    <location>
        <begin position="1956"/>
        <end position="1976"/>
    </location>
</feature>
<dbReference type="InterPro" id="IPR050708">
    <property type="entry name" value="T6SS_VgrG/RHS"/>
</dbReference>
<keyword evidence="4" id="KW-0843">Virulence</keyword>
<evidence type="ECO:0000313" key="11">
    <source>
        <dbReference type="Proteomes" id="UP000321514"/>
    </source>
</evidence>
<evidence type="ECO:0000256" key="1">
    <source>
        <dbReference type="ARBA" id="ARBA00004613"/>
    </source>
</evidence>
<evidence type="ECO:0000256" key="2">
    <source>
        <dbReference type="ARBA" id="ARBA00022525"/>
    </source>
</evidence>
<dbReference type="GO" id="GO:0005737">
    <property type="term" value="C:cytoplasm"/>
    <property type="evidence" value="ECO:0007669"/>
    <property type="project" value="InterPro"/>
</dbReference>
<feature type="compositionally biased region" description="Polar residues" evidence="5">
    <location>
        <begin position="1313"/>
        <end position="1322"/>
    </location>
</feature>
<keyword evidence="2" id="KW-0964">Secreted</keyword>
<evidence type="ECO:0000256" key="5">
    <source>
        <dbReference type="SAM" id="MobiDB-lite"/>
    </source>
</evidence>
<comment type="caution">
    <text evidence="8">The sequence shown here is derived from an EMBL/GenBank/DDBJ whole genome shotgun (WGS) entry which is preliminary data.</text>
</comment>
<keyword evidence="3" id="KW-0677">Repeat</keyword>
<dbReference type="InterPro" id="IPR022385">
    <property type="entry name" value="Rhs_assc_core"/>
</dbReference>
<evidence type="ECO:0000256" key="6">
    <source>
        <dbReference type="SAM" id="Phobius"/>
    </source>
</evidence>
<accession>A0A511T2I6</accession>
<keyword evidence="10" id="KW-1185">Reference proteome</keyword>
<dbReference type="InterPro" id="IPR003284">
    <property type="entry name" value="Sal_SpvB"/>
</dbReference>
<reference evidence="9 10" key="1">
    <citation type="submission" date="2016-10" db="EMBL/GenBank/DDBJ databases">
        <authorList>
            <person name="Varghese N."/>
            <person name="Submissions S."/>
        </authorList>
    </citation>
    <scope>NUCLEOTIDE SEQUENCE [LARGE SCALE GENOMIC DNA]</scope>
    <source>
        <strain evidence="9 10">DSM 16525</strain>
    </source>
</reference>
<organism evidence="8 11">
    <name type="scientific">Myxococcus fulvus</name>
    <dbReference type="NCBI Taxonomy" id="33"/>
    <lineage>
        <taxon>Bacteria</taxon>
        <taxon>Pseudomonadati</taxon>
        <taxon>Myxococcota</taxon>
        <taxon>Myxococcia</taxon>
        <taxon>Myxococcales</taxon>
        <taxon>Cystobacterineae</taxon>
        <taxon>Myxococcaceae</taxon>
        <taxon>Myxococcus</taxon>
    </lineage>
</organism>
<dbReference type="GO" id="GO:0005576">
    <property type="term" value="C:extracellular region"/>
    <property type="evidence" value="ECO:0007669"/>
    <property type="project" value="UniProtKB-SubCell"/>
</dbReference>
<evidence type="ECO:0000313" key="8">
    <source>
        <dbReference type="EMBL" id="GEN08365.1"/>
    </source>
</evidence>
<feature type="transmembrane region" description="Helical" evidence="6">
    <location>
        <begin position="1846"/>
        <end position="1868"/>
    </location>
</feature>
<dbReference type="EMBL" id="BJXR01000028">
    <property type="protein sequence ID" value="GEN08365.1"/>
    <property type="molecule type" value="Genomic_DNA"/>
</dbReference>
<dbReference type="RefSeq" id="WP_074956068.1">
    <property type="nucleotide sequence ID" value="NZ_BJXR01000028.1"/>
</dbReference>
<dbReference type="OrthoDB" id="5475831at2"/>
<proteinExistence type="predicted"/>
<dbReference type="Gene3D" id="2.180.10.10">
    <property type="entry name" value="RHS repeat-associated core"/>
    <property type="match status" value="1"/>
</dbReference>
<dbReference type="InterPro" id="IPR006530">
    <property type="entry name" value="YD"/>
</dbReference>
<evidence type="ECO:0000256" key="4">
    <source>
        <dbReference type="ARBA" id="ARBA00023026"/>
    </source>
</evidence>
<evidence type="ECO:0000259" key="7">
    <source>
        <dbReference type="Pfam" id="PF25023"/>
    </source>
</evidence>
<feature type="transmembrane region" description="Helical" evidence="6">
    <location>
        <begin position="1780"/>
        <end position="1800"/>
    </location>
</feature>
<keyword evidence="6" id="KW-0812">Transmembrane</keyword>
<keyword evidence="6" id="KW-0472">Membrane</keyword>
<dbReference type="EMBL" id="FOIB01000006">
    <property type="protein sequence ID" value="SEU20967.1"/>
    <property type="molecule type" value="Genomic_DNA"/>
</dbReference>
<keyword evidence="6" id="KW-1133">Transmembrane helix</keyword>
<dbReference type="SUPFAM" id="SSF69318">
    <property type="entry name" value="Integrin alpha N-terminal domain"/>
    <property type="match status" value="2"/>
</dbReference>
<dbReference type="NCBIfam" id="TIGR01643">
    <property type="entry name" value="YD_repeat_2x"/>
    <property type="match status" value="1"/>
</dbReference>
<dbReference type="STRING" id="1334629.MFUL124B02_30275"/>
<dbReference type="InterPro" id="IPR056823">
    <property type="entry name" value="TEN-like_YD-shell"/>
</dbReference>
<feature type="region of interest" description="Disordered" evidence="5">
    <location>
        <begin position="1310"/>
        <end position="1333"/>
    </location>
</feature>
<feature type="transmembrane region" description="Helical" evidence="6">
    <location>
        <begin position="1888"/>
        <end position="1915"/>
    </location>
</feature>
<feature type="domain" description="Teneurin-like YD-shell" evidence="7">
    <location>
        <begin position="977"/>
        <end position="1496"/>
    </location>
</feature>
<name>A0A511T2I6_MYXFU</name>
<reference evidence="8 11" key="2">
    <citation type="submission" date="2019-07" db="EMBL/GenBank/DDBJ databases">
        <title>Whole genome shotgun sequence of Myxococcus fulvus NBRC 100333.</title>
        <authorList>
            <person name="Hosoyama A."/>
            <person name="Uohara A."/>
            <person name="Ohji S."/>
            <person name="Ichikawa N."/>
        </authorList>
    </citation>
    <scope>NUCLEOTIDE SEQUENCE [LARGE SCALE GENOMIC DNA]</scope>
    <source>
        <strain evidence="8 11">NBRC 100333</strain>
    </source>
</reference>
<protein>
    <submittedName>
        <fullName evidence="9">RHS repeat-associated core domain-containing protein</fullName>
    </submittedName>
</protein>
<dbReference type="NCBIfam" id="TIGR03696">
    <property type="entry name" value="Rhs_assc_core"/>
    <property type="match status" value="1"/>
</dbReference>
<dbReference type="Proteomes" id="UP000183760">
    <property type="component" value="Unassembled WGS sequence"/>
</dbReference>
<dbReference type="Pfam" id="PF25023">
    <property type="entry name" value="TEN_YD-shell"/>
    <property type="match status" value="1"/>
</dbReference>
<dbReference type="PANTHER" id="PTHR32305:SF15">
    <property type="entry name" value="PROTEIN RHSA-RELATED"/>
    <property type="match status" value="1"/>
</dbReference>
<dbReference type="InterPro" id="IPR028994">
    <property type="entry name" value="Integrin_alpha_N"/>
</dbReference>